<dbReference type="RefSeq" id="WP_025803626.1">
    <property type="nucleotide sequence ID" value="NZ_CP053842.1"/>
</dbReference>
<keyword evidence="1" id="KW-1133">Transmembrane helix</keyword>
<dbReference type="Proteomes" id="UP000594749">
    <property type="component" value="Chromosome"/>
</dbReference>
<reference evidence="2 3" key="1">
    <citation type="submission" date="2020-10" db="EMBL/GenBank/DDBJ databases">
        <title>Campylobacter and Helicobacter PacBio genomes.</title>
        <authorList>
            <person name="Lane C."/>
        </authorList>
    </citation>
    <scope>NUCLEOTIDE SEQUENCE [LARGE SCALE GENOMIC DNA]</scope>
    <source>
        <strain evidence="2 3">2016D-0077</strain>
    </source>
</reference>
<keyword evidence="1" id="KW-0812">Transmembrane</keyword>
<sequence length="94" mass="10656">MIDEKIINSGSDFISRSDSWGVTGVTVFFVLVMVGVLVFFAVYVVKNISKVVENNTDALNKNLDKTDREFDEVKHKQNEIHADVKEILHNTKKS</sequence>
<keyword evidence="1" id="KW-0472">Membrane</keyword>
<dbReference type="EMBL" id="CP063078">
    <property type="protein sequence ID" value="QOQ87265.1"/>
    <property type="molecule type" value="Genomic_DNA"/>
</dbReference>
<gene>
    <name evidence="2" type="ORF">IMC76_08675</name>
</gene>
<organism evidence="2 3">
    <name type="scientific">Campylobacter corcagiensis</name>
    <dbReference type="NCBI Taxonomy" id="1448857"/>
    <lineage>
        <taxon>Bacteria</taxon>
        <taxon>Pseudomonadati</taxon>
        <taxon>Campylobacterota</taxon>
        <taxon>Epsilonproteobacteria</taxon>
        <taxon>Campylobacterales</taxon>
        <taxon>Campylobacteraceae</taxon>
        <taxon>Campylobacter</taxon>
    </lineage>
</organism>
<protein>
    <submittedName>
        <fullName evidence="2">Uncharacterized protein</fullName>
    </submittedName>
</protein>
<evidence type="ECO:0000256" key="1">
    <source>
        <dbReference type="SAM" id="Phobius"/>
    </source>
</evidence>
<keyword evidence="3" id="KW-1185">Reference proteome</keyword>
<name>A0A7M1LID8_9BACT</name>
<evidence type="ECO:0000313" key="2">
    <source>
        <dbReference type="EMBL" id="QOQ87265.1"/>
    </source>
</evidence>
<proteinExistence type="predicted"/>
<accession>A0A7M1LID8</accession>
<dbReference type="AlphaFoldDB" id="A0A7M1LID8"/>
<evidence type="ECO:0000313" key="3">
    <source>
        <dbReference type="Proteomes" id="UP000594749"/>
    </source>
</evidence>
<feature type="transmembrane region" description="Helical" evidence="1">
    <location>
        <begin position="20"/>
        <end position="45"/>
    </location>
</feature>